<evidence type="ECO:0000313" key="2">
    <source>
        <dbReference type="Proteomes" id="UP000254621"/>
    </source>
</evidence>
<accession>A0A380NYH3</accession>
<protein>
    <submittedName>
        <fullName evidence="1">Protein of uncharacterized function (DUF795)</fullName>
    </submittedName>
</protein>
<evidence type="ECO:0000313" key="1">
    <source>
        <dbReference type="EMBL" id="SUP53112.1"/>
    </source>
</evidence>
<dbReference type="InterPro" id="IPR008513">
    <property type="entry name" value="tRNA(Met)_cyd_acetate_ligase"/>
</dbReference>
<proteinExistence type="predicted"/>
<dbReference type="AlphaFoldDB" id="A0A380NYH3"/>
<name>A0A380NYH3_WEIVI</name>
<organism evidence="1 2">
    <name type="scientific">Weissella viridescens</name>
    <name type="common">Lactobacillus viridescens</name>
    <dbReference type="NCBI Taxonomy" id="1629"/>
    <lineage>
        <taxon>Bacteria</taxon>
        <taxon>Bacillati</taxon>
        <taxon>Bacillota</taxon>
        <taxon>Bacilli</taxon>
        <taxon>Lactobacillales</taxon>
        <taxon>Lactobacillaceae</taxon>
        <taxon>Weissella</taxon>
    </lineage>
</organism>
<dbReference type="Proteomes" id="UP000254621">
    <property type="component" value="Unassembled WGS sequence"/>
</dbReference>
<dbReference type="EMBL" id="UHIV01000001">
    <property type="protein sequence ID" value="SUP53112.1"/>
    <property type="molecule type" value="Genomic_DNA"/>
</dbReference>
<sequence length="86" mass="10182">MTQVEVMTALNQPYLRILGQDQVGRKYLKYIRDLTQLPVINRVSHQDVQTIMALDYRAGMIYQLFTRPEFDQSPQDTGRTPIYFER</sequence>
<gene>
    <name evidence="1" type="ORF">NCTC13645_00954</name>
</gene>
<dbReference type="Pfam" id="PF05636">
    <property type="entry name" value="HIGH_NTase1"/>
    <property type="match status" value="1"/>
</dbReference>
<reference evidence="1 2" key="1">
    <citation type="submission" date="2018-06" db="EMBL/GenBank/DDBJ databases">
        <authorList>
            <consortium name="Pathogen Informatics"/>
            <person name="Doyle S."/>
        </authorList>
    </citation>
    <scope>NUCLEOTIDE SEQUENCE [LARGE SCALE GENOMIC DNA]</scope>
    <source>
        <strain evidence="1 2">NCTC13645</strain>
    </source>
</reference>